<comment type="similarity">
    <text evidence="3">Belongs to the NSE2 family.</text>
</comment>
<dbReference type="EMBL" id="LUEZ02000107">
    <property type="protein sequence ID" value="RDB17908.1"/>
    <property type="molecule type" value="Genomic_DNA"/>
</dbReference>
<feature type="region of interest" description="Disordered" evidence="11">
    <location>
        <begin position="325"/>
        <end position="347"/>
    </location>
</feature>
<sequence>MPVSTFSRRKSSRRQMSSDIEEDRPSQSRADEQVEEADEGPSRRRTNGVKKEKKPNISRRQERAPEVNGNRDEDDEDDDDDDEDGRIDIANFRDQPLAKTDVVKLQGIARDWNQMEITTRQNWRVVGDVAVAIADAAEGEDAEQGLAELDIIMKDLIDIGVEMQAHEKALDDIAQKVGQGEDVDDAIERYGDGVQTRMEEYTKKTTRQKYAKSEEYTSFKHNIYEIQHPEKALPPITDFIPKEDGDASDDEDDLEMGGVSQVYTCPITLVALEKPVTSSVCGHSFSSNAILQSFQGSPTVKCPTSGCTKRFSRSDLKPNKELEKKVKAWQRRAQRAAENSDAEEIID</sequence>
<dbReference type="PANTHER" id="PTHR21330">
    <property type="entry name" value="E3 SUMO-PROTEIN LIGASE NSE2"/>
    <property type="match status" value="1"/>
</dbReference>
<dbReference type="InParanoid" id="A0A369J7K9"/>
<feature type="compositionally biased region" description="Basic and acidic residues" evidence="11">
    <location>
        <begin position="59"/>
        <end position="71"/>
    </location>
</feature>
<dbReference type="PROSITE" id="PS51044">
    <property type="entry name" value="ZF_SP_RING"/>
    <property type="match status" value="1"/>
</dbReference>
<dbReference type="GO" id="GO:0016874">
    <property type="term" value="F:ligase activity"/>
    <property type="evidence" value="ECO:0007669"/>
    <property type="project" value="UniProtKB-KW"/>
</dbReference>
<dbReference type="GO" id="GO:0030915">
    <property type="term" value="C:Smc5-Smc6 complex"/>
    <property type="evidence" value="ECO:0007669"/>
    <property type="project" value="InterPro"/>
</dbReference>
<dbReference type="STRING" id="39966.A0A369J7K9"/>
<evidence type="ECO:0000256" key="3">
    <source>
        <dbReference type="ARBA" id="ARBA00008212"/>
    </source>
</evidence>
<dbReference type="FunCoup" id="A0A369J7K9">
    <property type="interactions" value="143"/>
</dbReference>
<dbReference type="InterPro" id="IPR004181">
    <property type="entry name" value="Znf_MIZ"/>
</dbReference>
<feature type="compositionally biased region" description="Acidic residues" evidence="11">
    <location>
        <begin position="72"/>
        <end position="85"/>
    </location>
</feature>
<comment type="caution">
    <text evidence="13">The sequence shown here is derived from an EMBL/GenBank/DDBJ whole genome shotgun (WGS) entry which is preliminary data.</text>
</comment>
<keyword evidence="5" id="KW-0479">Metal-binding</keyword>
<evidence type="ECO:0000256" key="8">
    <source>
        <dbReference type="ARBA" id="ARBA00022833"/>
    </source>
</evidence>
<evidence type="ECO:0000256" key="11">
    <source>
        <dbReference type="SAM" id="MobiDB-lite"/>
    </source>
</evidence>
<evidence type="ECO:0000256" key="10">
    <source>
        <dbReference type="PROSITE-ProRule" id="PRU00452"/>
    </source>
</evidence>
<dbReference type="GO" id="GO:0061665">
    <property type="term" value="F:SUMO ligase activity"/>
    <property type="evidence" value="ECO:0007669"/>
    <property type="project" value="TreeGrafter"/>
</dbReference>
<evidence type="ECO:0000256" key="4">
    <source>
        <dbReference type="ARBA" id="ARBA00022679"/>
    </source>
</evidence>
<dbReference type="InterPro" id="IPR026846">
    <property type="entry name" value="Nse2(Mms21)"/>
</dbReference>
<dbReference type="GO" id="GO:0016925">
    <property type="term" value="P:protein sumoylation"/>
    <property type="evidence" value="ECO:0007669"/>
    <property type="project" value="UniProtKB-UniPathway"/>
</dbReference>
<dbReference type="SUPFAM" id="SSF57850">
    <property type="entry name" value="RING/U-box"/>
    <property type="match status" value="1"/>
</dbReference>
<feature type="compositionally biased region" description="Basic residues" evidence="11">
    <location>
        <begin position="43"/>
        <end position="57"/>
    </location>
</feature>
<keyword evidence="7" id="KW-0833">Ubl conjugation pathway</keyword>
<dbReference type="UniPathway" id="UPA00886"/>
<dbReference type="OrthoDB" id="26899at2759"/>
<dbReference type="Gene3D" id="3.30.40.10">
    <property type="entry name" value="Zinc/RING finger domain, C3HC4 (zinc finger)"/>
    <property type="match status" value="1"/>
</dbReference>
<evidence type="ECO:0000256" key="7">
    <source>
        <dbReference type="ARBA" id="ARBA00022786"/>
    </source>
</evidence>
<feature type="region of interest" description="Disordered" evidence="11">
    <location>
        <begin position="1"/>
        <end position="92"/>
    </location>
</feature>
<reference evidence="13" key="1">
    <citation type="submission" date="2018-04" db="EMBL/GenBank/DDBJ databases">
        <title>Whole genome sequencing of Hypsizygus marmoreus.</title>
        <authorList>
            <person name="Choi I.-G."/>
            <person name="Min B."/>
            <person name="Kim J.-G."/>
            <person name="Kim S."/>
            <person name="Oh Y.-L."/>
            <person name="Kong W.-S."/>
            <person name="Park H."/>
            <person name="Jeong J."/>
            <person name="Song E.-S."/>
        </authorList>
    </citation>
    <scope>NUCLEOTIDE SEQUENCE [LARGE SCALE GENOMIC DNA]</scope>
    <source>
        <strain evidence="13">51987-8</strain>
    </source>
</reference>
<proteinExistence type="inferred from homology"/>
<organism evidence="13 14">
    <name type="scientific">Hypsizygus marmoreus</name>
    <name type="common">White beech mushroom</name>
    <name type="synonym">Agaricus marmoreus</name>
    <dbReference type="NCBI Taxonomy" id="39966"/>
    <lineage>
        <taxon>Eukaryota</taxon>
        <taxon>Fungi</taxon>
        <taxon>Dikarya</taxon>
        <taxon>Basidiomycota</taxon>
        <taxon>Agaricomycotina</taxon>
        <taxon>Agaricomycetes</taxon>
        <taxon>Agaricomycetidae</taxon>
        <taxon>Agaricales</taxon>
        <taxon>Tricholomatineae</taxon>
        <taxon>Lyophyllaceae</taxon>
        <taxon>Hypsizygus</taxon>
    </lineage>
</organism>
<dbReference type="GO" id="GO:0008270">
    <property type="term" value="F:zinc ion binding"/>
    <property type="evidence" value="ECO:0007669"/>
    <property type="project" value="UniProtKB-KW"/>
</dbReference>
<evidence type="ECO:0000256" key="1">
    <source>
        <dbReference type="ARBA" id="ARBA00004123"/>
    </source>
</evidence>
<name>A0A369J7K9_HYPMA</name>
<evidence type="ECO:0000256" key="6">
    <source>
        <dbReference type="ARBA" id="ARBA00022771"/>
    </source>
</evidence>
<evidence type="ECO:0000313" key="13">
    <source>
        <dbReference type="EMBL" id="RDB17908.1"/>
    </source>
</evidence>
<keyword evidence="8" id="KW-0862">Zinc</keyword>
<gene>
    <name evidence="13" type="primary">nse2</name>
    <name evidence="13" type="ORF">Hypma_000885</name>
</gene>
<accession>A0A369J7K9</accession>
<evidence type="ECO:0000256" key="5">
    <source>
        <dbReference type="ARBA" id="ARBA00022723"/>
    </source>
</evidence>
<evidence type="ECO:0000256" key="2">
    <source>
        <dbReference type="ARBA" id="ARBA00004718"/>
    </source>
</evidence>
<feature type="compositionally biased region" description="Basic and acidic residues" evidence="11">
    <location>
        <begin position="23"/>
        <end position="32"/>
    </location>
</feature>
<feature type="domain" description="SP-RING-type" evidence="12">
    <location>
        <begin position="250"/>
        <end position="331"/>
    </location>
</feature>
<keyword evidence="9" id="KW-0539">Nucleus</keyword>
<dbReference type="Pfam" id="PF11789">
    <property type="entry name" value="zf-Nse"/>
    <property type="match status" value="1"/>
</dbReference>
<evidence type="ECO:0000259" key="12">
    <source>
        <dbReference type="PROSITE" id="PS51044"/>
    </source>
</evidence>
<keyword evidence="13" id="KW-0436">Ligase</keyword>
<dbReference type="InterPro" id="IPR013083">
    <property type="entry name" value="Znf_RING/FYVE/PHD"/>
</dbReference>
<evidence type="ECO:0000256" key="9">
    <source>
        <dbReference type="ARBA" id="ARBA00023242"/>
    </source>
</evidence>
<keyword evidence="4" id="KW-0808">Transferase</keyword>
<dbReference type="GO" id="GO:0005634">
    <property type="term" value="C:nucleus"/>
    <property type="evidence" value="ECO:0007669"/>
    <property type="project" value="UniProtKB-SubCell"/>
</dbReference>
<dbReference type="GO" id="GO:0000724">
    <property type="term" value="P:double-strand break repair via homologous recombination"/>
    <property type="evidence" value="ECO:0007669"/>
    <property type="project" value="InterPro"/>
</dbReference>
<protein>
    <submittedName>
        <fullName evidence="13">E3 SUMO-protein ligase nse2</fullName>
    </submittedName>
</protein>
<comment type="pathway">
    <text evidence="2">Protein modification; protein sumoylation.</text>
</comment>
<keyword evidence="14" id="KW-1185">Reference proteome</keyword>
<keyword evidence="6 10" id="KW-0863">Zinc-finger</keyword>
<dbReference type="PANTHER" id="PTHR21330:SF1">
    <property type="entry name" value="E3 SUMO-PROTEIN LIGASE NSE2"/>
    <property type="match status" value="1"/>
</dbReference>
<comment type="subcellular location">
    <subcellularLocation>
        <location evidence="1">Nucleus</location>
    </subcellularLocation>
</comment>
<evidence type="ECO:0000313" key="14">
    <source>
        <dbReference type="Proteomes" id="UP000076154"/>
    </source>
</evidence>
<dbReference type="Proteomes" id="UP000076154">
    <property type="component" value="Unassembled WGS sequence"/>
</dbReference>
<dbReference type="AlphaFoldDB" id="A0A369J7K9"/>
<dbReference type="CDD" id="cd16651">
    <property type="entry name" value="SPL-RING_NSE2"/>
    <property type="match status" value="1"/>
</dbReference>